<dbReference type="OrthoDB" id="16820at2759"/>
<dbReference type="KEGG" id="mis:MICPUN_96336"/>
<evidence type="ECO:0000259" key="1">
    <source>
        <dbReference type="PROSITE" id="PS51819"/>
    </source>
</evidence>
<organism evidence="2 3">
    <name type="scientific">Micromonas commoda (strain RCC299 / NOUM17 / CCMP2709)</name>
    <name type="common">Picoplanktonic green alga</name>
    <dbReference type="NCBI Taxonomy" id="296587"/>
    <lineage>
        <taxon>Eukaryota</taxon>
        <taxon>Viridiplantae</taxon>
        <taxon>Chlorophyta</taxon>
        <taxon>Mamiellophyceae</taxon>
        <taxon>Mamiellales</taxon>
        <taxon>Mamiellaceae</taxon>
        <taxon>Micromonas</taxon>
    </lineage>
</organism>
<dbReference type="FunCoup" id="C1E451">
    <property type="interactions" value="1325"/>
</dbReference>
<dbReference type="PANTHER" id="PTHR46036:SF5">
    <property type="entry name" value="LACTOYLGLUTATHIONE LYASE"/>
    <property type="match status" value="1"/>
</dbReference>
<proteinExistence type="predicted"/>
<gene>
    <name evidence="2" type="ORF">MICPUN_96336</name>
</gene>
<dbReference type="InterPro" id="IPR004360">
    <property type="entry name" value="Glyas_Fos-R_dOase_dom"/>
</dbReference>
<dbReference type="Pfam" id="PF00903">
    <property type="entry name" value="Glyoxalase"/>
    <property type="match status" value="1"/>
</dbReference>
<dbReference type="InterPro" id="IPR029068">
    <property type="entry name" value="Glyas_Bleomycin-R_OHBP_Dase"/>
</dbReference>
<dbReference type="PANTHER" id="PTHR46036">
    <property type="entry name" value="LACTOYLGLUTATHIONE LYASE"/>
    <property type="match status" value="1"/>
</dbReference>
<dbReference type="EMBL" id="CP001325">
    <property type="protein sequence ID" value="ACO63051.1"/>
    <property type="molecule type" value="Genomic_DNA"/>
</dbReference>
<evidence type="ECO:0000313" key="3">
    <source>
        <dbReference type="Proteomes" id="UP000002009"/>
    </source>
</evidence>
<dbReference type="OMA" id="THNWDTP"/>
<name>C1E451_MICCC</name>
<dbReference type="PROSITE" id="PS51819">
    <property type="entry name" value="VOC"/>
    <property type="match status" value="1"/>
</dbReference>
<dbReference type="RefSeq" id="XP_002501793.1">
    <property type="nucleotide sequence ID" value="XM_002501747.1"/>
</dbReference>
<dbReference type="AlphaFoldDB" id="C1E451"/>
<evidence type="ECO:0000313" key="2">
    <source>
        <dbReference type="EMBL" id="ACO63051.1"/>
    </source>
</evidence>
<accession>C1E451</accession>
<dbReference type="Proteomes" id="UP000002009">
    <property type="component" value="Chromosome 4"/>
</dbReference>
<keyword evidence="2" id="KW-0456">Lyase</keyword>
<reference evidence="2 3" key="1">
    <citation type="journal article" date="2009" name="Science">
        <title>Green evolution and dynamic adaptations revealed by genomes of the marine picoeukaryotes Micromonas.</title>
        <authorList>
            <person name="Worden A.Z."/>
            <person name="Lee J.H."/>
            <person name="Mock T."/>
            <person name="Rouze P."/>
            <person name="Simmons M.P."/>
            <person name="Aerts A.L."/>
            <person name="Allen A.E."/>
            <person name="Cuvelier M.L."/>
            <person name="Derelle E."/>
            <person name="Everett M.V."/>
            <person name="Foulon E."/>
            <person name="Grimwood J."/>
            <person name="Gundlach H."/>
            <person name="Henrissat B."/>
            <person name="Napoli C."/>
            <person name="McDonald S.M."/>
            <person name="Parker M.S."/>
            <person name="Rombauts S."/>
            <person name="Salamov A."/>
            <person name="Von Dassow P."/>
            <person name="Badger J.H."/>
            <person name="Coutinho P.M."/>
            <person name="Demir E."/>
            <person name="Dubchak I."/>
            <person name="Gentemann C."/>
            <person name="Eikrem W."/>
            <person name="Gready J.E."/>
            <person name="John U."/>
            <person name="Lanier W."/>
            <person name="Lindquist E.A."/>
            <person name="Lucas S."/>
            <person name="Mayer K.F."/>
            <person name="Moreau H."/>
            <person name="Not F."/>
            <person name="Otillar R."/>
            <person name="Panaud O."/>
            <person name="Pangilinan J."/>
            <person name="Paulsen I."/>
            <person name="Piegu B."/>
            <person name="Poliakov A."/>
            <person name="Robbens S."/>
            <person name="Schmutz J."/>
            <person name="Toulza E."/>
            <person name="Wyss T."/>
            <person name="Zelensky A."/>
            <person name="Zhou K."/>
            <person name="Armbrust E.V."/>
            <person name="Bhattacharya D."/>
            <person name="Goodenough U.W."/>
            <person name="Van de Peer Y."/>
            <person name="Grigoriev I.V."/>
        </authorList>
    </citation>
    <scope>NUCLEOTIDE SEQUENCE [LARGE SCALE GENOMIC DNA]</scope>
    <source>
        <strain evidence="3">RCC299 / NOUM17</strain>
    </source>
</reference>
<protein>
    <submittedName>
        <fullName evidence="2">Lactoylglutathione lyase</fullName>
    </submittedName>
</protein>
<dbReference type="GeneID" id="8243078"/>
<dbReference type="SUPFAM" id="SSF54593">
    <property type="entry name" value="Glyoxalase/Bleomycin resistance protein/Dihydroxybiphenyl dioxygenase"/>
    <property type="match status" value="1"/>
</dbReference>
<dbReference type="GO" id="GO:0019243">
    <property type="term" value="P:methylglyoxal catabolic process to D-lactate via S-lactoyl-glutathione"/>
    <property type="evidence" value="ECO:0007669"/>
    <property type="project" value="TreeGrafter"/>
</dbReference>
<feature type="domain" description="VOC" evidence="1">
    <location>
        <begin position="25"/>
        <end position="142"/>
    </location>
</feature>
<dbReference type="STRING" id="296587.C1E451"/>
<dbReference type="GO" id="GO:0004462">
    <property type="term" value="F:lactoylglutathione lyase activity"/>
    <property type="evidence" value="ECO:0007669"/>
    <property type="project" value="TreeGrafter"/>
</dbReference>
<sequence>MAQKSVSSYLPSDTYNSLPKDGDLTFLHTMLRVNDLDATMDFFKALGLQETRRKESESGKFTLVFMASAPGAPEIELTYNWGGEDFAPPSRSMGHLAYATDDIYALCESLQAKGIVINRPPRDGKMAFVKSPDGISVELLQKGEPLESKEPWASMENVGSW</sequence>
<dbReference type="GO" id="GO:0005737">
    <property type="term" value="C:cytoplasm"/>
    <property type="evidence" value="ECO:0007669"/>
    <property type="project" value="TreeGrafter"/>
</dbReference>
<dbReference type="InterPro" id="IPR037523">
    <property type="entry name" value="VOC_core"/>
</dbReference>
<dbReference type="eggNOG" id="KOG2943">
    <property type="taxonomic scope" value="Eukaryota"/>
</dbReference>
<keyword evidence="3" id="KW-1185">Reference proteome</keyword>
<dbReference type="Gene3D" id="3.10.180.10">
    <property type="entry name" value="2,3-Dihydroxybiphenyl 1,2-Dioxygenase, domain 1"/>
    <property type="match status" value="1"/>
</dbReference>
<dbReference type="InParanoid" id="C1E451"/>